<organism evidence="1">
    <name type="scientific">Anguilla anguilla</name>
    <name type="common">European freshwater eel</name>
    <name type="synonym">Muraena anguilla</name>
    <dbReference type="NCBI Taxonomy" id="7936"/>
    <lineage>
        <taxon>Eukaryota</taxon>
        <taxon>Metazoa</taxon>
        <taxon>Chordata</taxon>
        <taxon>Craniata</taxon>
        <taxon>Vertebrata</taxon>
        <taxon>Euteleostomi</taxon>
        <taxon>Actinopterygii</taxon>
        <taxon>Neopterygii</taxon>
        <taxon>Teleostei</taxon>
        <taxon>Anguilliformes</taxon>
        <taxon>Anguillidae</taxon>
        <taxon>Anguilla</taxon>
    </lineage>
</organism>
<name>A0A0E9WLK0_ANGAN</name>
<evidence type="ECO:0000313" key="1">
    <source>
        <dbReference type="EMBL" id="JAH90460.1"/>
    </source>
</evidence>
<reference evidence="1" key="2">
    <citation type="journal article" date="2015" name="Fish Shellfish Immunol.">
        <title>Early steps in the European eel (Anguilla anguilla)-Vibrio vulnificus interaction in the gills: Role of the RtxA13 toxin.</title>
        <authorList>
            <person name="Callol A."/>
            <person name="Pajuelo D."/>
            <person name="Ebbesson L."/>
            <person name="Teles M."/>
            <person name="MacKenzie S."/>
            <person name="Amaro C."/>
        </authorList>
    </citation>
    <scope>NUCLEOTIDE SEQUENCE</scope>
</reference>
<accession>A0A0E9WLK0</accession>
<dbReference type="EMBL" id="GBXM01018117">
    <property type="protein sequence ID" value="JAH90460.1"/>
    <property type="molecule type" value="Transcribed_RNA"/>
</dbReference>
<proteinExistence type="predicted"/>
<reference evidence="1" key="1">
    <citation type="submission" date="2014-11" db="EMBL/GenBank/DDBJ databases">
        <authorList>
            <person name="Amaro Gonzalez C."/>
        </authorList>
    </citation>
    <scope>NUCLEOTIDE SEQUENCE</scope>
</reference>
<sequence length="86" mass="9434">MVPMNFPDRPIGAFASKAISSKHRDDVSKGFSVHIFSSWLNFLSRSTLTSPIESPFPCSVCPVHLYSTARVCTAFRSCDSLALPLV</sequence>
<dbReference type="AlphaFoldDB" id="A0A0E9WLK0"/>
<protein>
    <submittedName>
        <fullName evidence="1">Uncharacterized protein</fullName>
    </submittedName>
</protein>